<reference evidence="2" key="1">
    <citation type="submission" date="2020-10" db="EMBL/GenBank/DDBJ databases">
        <authorList>
            <person name="Gilroy R."/>
        </authorList>
    </citation>
    <scope>NUCLEOTIDE SEQUENCE</scope>
    <source>
        <strain evidence="2">CHK181-108</strain>
    </source>
</reference>
<evidence type="ECO:0000256" key="1">
    <source>
        <dbReference type="SAM" id="SignalP"/>
    </source>
</evidence>
<reference evidence="2" key="2">
    <citation type="journal article" date="2021" name="PeerJ">
        <title>Extensive microbial diversity within the chicken gut microbiome revealed by metagenomics and culture.</title>
        <authorList>
            <person name="Gilroy R."/>
            <person name="Ravi A."/>
            <person name="Getino M."/>
            <person name="Pursley I."/>
            <person name="Horton D.L."/>
            <person name="Alikhan N.F."/>
            <person name="Baker D."/>
            <person name="Gharbi K."/>
            <person name="Hall N."/>
            <person name="Watson M."/>
            <person name="Adriaenssens E.M."/>
            <person name="Foster-Nyarko E."/>
            <person name="Jarju S."/>
            <person name="Secka A."/>
            <person name="Antonio M."/>
            <person name="Oren A."/>
            <person name="Chaudhuri R.R."/>
            <person name="La Ragione R."/>
            <person name="Hildebrand F."/>
            <person name="Pallen M.J."/>
        </authorList>
    </citation>
    <scope>NUCLEOTIDE SEQUENCE</scope>
    <source>
        <strain evidence="2">CHK181-108</strain>
    </source>
</reference>
<evidence type="ECO:0000313" key="2">
    <source>
        <dbReference type="EMBL" id="HIT85648.1"/>
    </source>
</evidence>
<gene>
    <name evidence="2" type="ORF">IAA60_07075</name>
</gene>
<name>A0A9D1H3L9_9FIRM</name>
<dbReference type="EMBL" id="DVLU01000068">
    <property type="protein sequence ID" value="HIT85648.1"/>
    <property type="molecule type" value="Genomic_DNA"/>
</dbReference>
<evidence type="ECO:0000313" key="3">
    <source>
        <dbReference type="Proteomes" id="UP000824165"/>
    </source>
</evidence>
<sequence length="386" mass="40639">MSKKILCLVITVFAGLLFSITAFAEANSKTDNEVVHVSTAEELKAQMPSSGYEPINDIVLDNDIEVSFTVYVTLETLNLNGHTLTITPSQGAAVWIIGGAVENGTIIVNPSAGPSIGIYNIDGSSMIENVELKTAEGALLDAAVAVDKTLAINNCTMVSVNLKENGAMFGNAGAATIAINSGNYKDLSFTSFSTVTVADTISPAEGSKAVENLDGVNGMVIASPQTKAIVVKDGKAYTYDSFEEAKADAAVADGAELLQHKGNFVFGIPVIWASETDAGYYIDAETKYGVIRFLFDSGVEADKIMGSGIKFVNSADFIKPVEASGDLSGNKSAFYGDITEIPEANADTTYYAVAYVTTTDGSTSWSNVVECTPDFNTLINYEGGNE</sequence>
<keyword evidence="1" id="KW-0732">Signal</keyword>
<protein>
    <submittedName>
        <fullName evidence="2">Uncharacterized protein</fullName>
    </submittedName>
</protein>
<feature type="chain" id="PRO_5038415107" evidence="1">
    <location>
        <begin position="25"/>
        <end position="386"/>
    </location>
</feature>
<feature type="signal peptide" evidence="1">
    <location>
        <begin position="1"/>
        <end position="24"/>
    </location>
</feature>
<dbReference type="Proteomes" id="UP000824165">
    <property type="component" value="Unassembled WGS sequence"/>
</dbReference>
<organism evidence="2 3">
    <name type="scientific">Candidatus Ornithomonoglobus intestinigallinarum</name>
    <dbReference type="NCBI Taxonomy" id="2840894"/>
    <lineage>
        <taxon>Bacteria</taxon>
        <taxon>Bacillati</taxon>
        <taxon>Bacillota</taxon>
        <taxon>Clostridia</taxon>
        <taxon>Candidatus Ornithomonoglobus</taxon>
    </lineage>
</organism>
<proteinExistence type="predicted"/>
<dbReference type="AlphaFoldDB" id="A0A9D1H3L9"/>
<comment type="caution">
    <text evidence="2">The sequence shown here is derived from an EMBL/GenBank/DDBJ whole genome shotgun (WGS) entry which is preliminary data.</text>
</comment>
<accession>A0A9D1H3L9</accession>